<dbReference type="STRING" id="1337093.MBELCI_0867"/>
<evidence type="ECO:0000313" key="1">
    <source>
        <dbReference type="EMBL" id="GAD54815.1"/>
    </source>
</evidence>
<dbReference type="RefSeq" id="WP_021692923.1">
    <property type="nucleotide sequence ID" value="NZ_BATB01000007.1"/>
</dbReference>
<dbReference type="Proteomes" id="UP000016566">
    <property type="component" value="Unassembled WGS sequence"/>
</dbReference>
<protein>
    <submittedName>
        <fullName evidence="1">Uncharacterized protein</fullName>
    </submittedName>
</protein>
<comment type="caution">
    <text evidence="1">The sequence shown here is derived from an EMBL/GenBank/DDBJ whole genome shotgun (WGS) entry which is preliminary data.</text>
</comment>
<sequence>MNGATMSGTPVFDLDHDVAAMGRIAATLNELPGPQPETCQCLAATAGGHGGITFPHTE</sequence>
<gene>
    <name evidence="1" type="ORF">MBELCI_0867</name>
</gene>
<dbReference type="AlphaFoldDB" id="U2Z0G5"/>
<reference evidence="1" key="1">
    <citation type="journal article" date="2013" name="Genome Announc.">
        <title>Draft Genome Sequence of Loktanella cinnabarina LL-001T, Isolated from Deep-Sea Floor Sediment.</title>
        <authorList>
            <person name="Nishi S."/>
            <person name="Tsubouchi T."/>
            <person name="Takaki Y."/>
            <person name="Koyanagi R."/>
            <person name="Satoh N."/>
            <person name="Maruyama T."/>
            <person name="Hatada Y."/>
        </authorList>
    </citation>
    <scope>NUCLEOTIDE SEQUENCE [LARGE SCALE GENOMIC DNA]</scope>
    <source>
        <strain evidence="1">LL-001</strain>
    </source>
</reference>
<proteinExistence type="predicted"/>
<dbReference type="EMBL" id="BATB01000007">
    <property type="protein sequence ID" value="GAD54815.1"/>
    <property type="molecule type" value="Genomic_DNA"/>
</dbReference>
<organism evidence="1 2">
    <name type="scientific">Limimaricola cinnabarinus LL-001</name>
    <dbReference type="NCBI Taxonomy" id="1337093"/>
    <lineage>
        <taxon>Bacteria</taxon>
        <taxon>Pseudomonadati</taxon>
        <taxon>Pseudomonadota</taxon>
        <taxon>Alphaproteobacteria</taxon>
        <taxon>Rhodobacterales</taxon>
        <taxon>Paracoccaceae</taxon>
        <taxon>Limimaricola</taxon>
    </lineage>
</organism>
<evidence type="ECO:0000313" key="2">
    <source>
        <dbReference type="Proteomes" id="UP000016566"/>
    </source>
</evidence>
<keyword evidence="2" id="KW-1185">Reference proteome</keyword>
<accession>U2Z0G5</accession>
<name>U2Z0G5_9RHOB</name>